<dbReference type="EMBL" id="MU866382">
    <property type="protein sequence ID" value="KAK4172929.1"/>
    <property type="molecule type" value="Genomic_DNA"/>
</dbReference>
<proteinExistence type="predicted"/>
<reference evidence="2" key="1">
    <citation type="journal article" date="2023" name="Mol. Phylogenet. Evol.">
        <title>Genome-scale phylogeny and comparative genomics of the fungal order Sordariales.</title>
        <authorList>
            <person name="Hensen N."/>
            <person name="Bonometti L."/>
            <person name="Westerberg I."/>
            <person name="Brannstrom I.O."/>
            <person name="Guillou S."/>
            <person name="Cros-Aarteil S."/>
            <person name="Calhoun S."/>
            <person name="Haridas S."/>
            <person name="Kuo A."/>
            <person name="Mondo S."/>
            <person name="Pangilinan J."/>
            <person name="Riley R."/>
            <person name="LaButti K."/>
            <person name="Andreopoulos B."/>
            <person name="Lipzen A."/>
            <person name="Chen C."/>
            <person name="Yan M."/>
            <person name="Daum C."/>
            <person name="Ng V."/>
            <person name="Clum A."/>
            <person name="Steindorff A."/>
            <person name="Ohm R.A."/>
            <person name="Martin F."/>
            <person name="Silar P."/>
            <person name="Natvig D.O."/>
            <person name="Lalanne C."/>
            <person name="Gautier V."/>
            <person name="Ament-Velasquez S.L."/>
            <person name="Kruys A."/>
            <person name="Hutchinson M.I."/>
            <person name="Powell A.J."/>
            <person name="Barry K."/>
            <person name="Miller A.N."/>
            <person name="Grigoriev I.V."/>
            <person name="Debuchy R."/>
            <person name="Gladieux P."/>
            <person name="Hiltunen Thoren M."/>
            <person name="Johannesson H."/>
        </authorList>
    </citation>
    <scope>NUCLEOTIDE SEQUENCE</scope>
    <source>
        <strain evidence="2">CBS 892.96</strain>
    </source>
</reference>
<evidence type="ECO:0000313" key="3">
    <source>
        <dbReference type="Proteomes" id="UP001302321"/>
    </source>
</evidence>
<protein>
    <submittedName>
        <fullName evidence="2">Uncharacterized protein</fullName>
    </submittedName>
</protein>
<dbReference type="Proteomes" id="UP001302321">
    <property type="component" value="Unassembled WGS sequence"/>
</dbReference>
<name>A0AAN7A4I1_9PEZI</name>
<comment type="caution">
    <text evidence="2">The sequence shown here is derived from an EMBL/GenBank/DDBJ whole genome shotgun (WGS) entry which is preliminary data.</text>
</comment>
<sequence>MLLAIFLLFPILGWAMDLVFHPAGNCWIADDTISCRNIPERTCCFVSAPYCGVLDCEGCPIDSVVSTFFNSDCNAKANAWCKITHLDNKPGCCVDLGLQESCAGMWRDTTDMAVSAASERICVEPNVMAYVRHGVKREIFIPQGELERATQLLSASDFEGLGMFEDWAGQSAYE</sequence>
<organism evidence="2 3">
    <name type="scientific">Triangularia setosa</name>
    <dbReference type="NCBI Taxonomy" id="2587417"/>
    <lineage>
        <taxon>Eukaryota</taxon>
        <taxon>Fungi</taxon>
        <taxon>Dikarya</taxon>
        <taxon>Ascomycota</taxon>
        <taxon>Pezizomycotina</taxon>
        <taxon>Sordariomycetes</taxon>
        <taxon>Sordariomycetidae</taxon>
        <taxon>Sordariales</taxon>
        <taxon>Podosporaceae</taxon>
        <taxon>Triangularia</taxon>
    </lineage>
</organism>
<evidence type="ECO:0000313" key="2">
    <source>
        <dbReference type="EMBL" id="KAK4172929.1"/>
    </source>
</evidence>
<feature type="signal peptide" evidence="1">
    <location>
        <begin position="1"/>
        <end position="15"/>
    </location>
</feature>
<reference evidence="2" key="2">
    <citation type="submission" date="2023-05" db="EMBL/GenBank/DDBJ databases">
        <authorList>
            <consortium name="Lawrence Berkeley National Laboratory"/>
            <person name="Steindorff A."/>
            <person name="Hensen N."/>
            <person name="Bonometti L."/>
            <person name="Westerberg I."/>
            <person name="Brannstrom I.O."/>
            <person name="Guillou S."/>
            <person name="Cros-Aarteil S."/>
            <person name="Calhoun S."/>
            <person name="Haridas S."/>
            <person name="Kuo A."/>
            <person name="Mondo S."/>
            <person name="Pangilinan J."/>
            <person name="Riley R."/>
            <person name="Labutti K."/>
            <person name="Andreopoulos B."/>
            <person name="Lipzen A."/>
            <person name="Chen C."/>
            <person name="Yanf M."/>
            <person name="Daum C."/>
            <person name="Ng V."/>
            <person name="Clum A."/>
            <person name="Ohm R."/>
            <person name="Martin F."/>
            <person name="Silar P."/>
            <person name="Natvig D."/>
            <person name="Lalanne C."/>
            <person name="Gautier V."/>
            <person name="Ament-Velasquez S.L."/>
            <person name="Kruys A."/>
            <person name="Hutchinson M.I."/>
            <person name="Powell A.J."/>
            <person name="Barry K."/>
            <person name="Miller A.N."/>
            <person name="Grigoriev I.V."/>
            <person name="Debuchy R."/>
            <person name="Gladieux P."/>
            <person name="Thoren M.H."/>
            <person name="Johannesson H."/>
        </authorList>
    </citation>
    <scope>NUCLEOTIDE SEQUENCE</scope>
    <source>
        <strain evidence="2">CBS 892.96</strain>
    </source>
</reference>
<feature type="chain" id="PRO_5042974048" evidence="1">
    <location>
        <begin position="16"/>
        <end position="174"/>
    </location>
</feature>
<evidence type="ECO:0000256" key="1">
    <source>
        <dbReference type="SAM" id="SignalP"/>
    </source>
</evidence>
<keyword evidence="3" id="KW-1185">Reference proteome</keyword>
<keyword evidence="1" id="KW-0732">Signal</keyword>
<dbReference type="AlphaFoldDB" id="A0AAN7A4I1"/>
<gene>
    <name evidence="2" type="ORF">QBC36DRAFT_336879</name>
</gene>
<accession>A0AAN7A4I1</accession>